<sequence length="89" mass="10236">MIYVTHVRLSPPDSRNHQHIVKLAWRDPSSGETGQSSREQLVTWIERGGDARVQGPPDVRVHVVDARPRYLRTAANNTYTDNLLYLPRF</sequence>
<comment type="caution">
    <text evidence="1">The sequence shown here is derived from an EMBL/GenBank/DDBJ whole genome shotgun (WGS) entry which is preliminary data.</text>
</comment>
<dbReference type="Pfam" id="PF13031">
    <property type="entry name" value="DUF3892"/>
    <property type="match status" value="1"/>
</dbReference>
<accession>A0A5C8NMH6</accession>
<dbReference type="InterPro" id="IPR024997">
    <property type="entry name" value="DUF3892"/>
</dbReference>
<name>A0A5C8NMH6_9ACTN</name>
<dbReference type="EMBL" id="VDUX01000002">
    <property type="protein sequence ID" value="TXL62356.1"/>
    <property type="molecule type" value="Genomic_DNA"/>
</dbReference>
<evidence type="ECO:0000313" key="1">
    <source>
        <dbReference type="EMBL" id="TXL62356.1"/>
    </source>
</evidence>
<proteinExistence type="predicted"/>
<dbReference type="AlphaFoldDB" id="A0A5C8NMH6"/>
<keyword evidence="2" id="KW-1185">Reference proteome</keyword>
<dbReference type="Proteomes" id="UP000321571">
    <property type="component" value="Unassembled WGS sequence"/>
</dbReference>
<protein>
    <submittedName>
        <fullName evidence="1">DUF3892 domain-containing protein</fullName>
    </submittedName>
</protein>
<evidence type="ECO:0000313" key="2">
    <source>
        <dbReference type="Proteomes" id="UP000321571"/>
    </source>
</evidence>
<organism evidence="1 2">
    <name type="scientific">Aeromicrobium terrae</name>
    <dbReference type="NCBI Taxonomy" id="2498846"/>
    <lineage>
        <taxon>Bacteria</taxon>
        <taxon>Bacillati</taxon>
        <taxon>Actinomycetota</taxon>
        <taxon>Actinomycetes</taxon>
        <taxon>Propionibacteriales</taxon>
        <taxon>Nocardioidaceae</taxon>
        <taxon>Aeromicrobium</taxon>
    </lineage>
</organism>
<dbReference type="OrthoDB" id="826539at2"/>
<gene>
    <name evidence="1" type="ORF">FHP06_06605</name>
</gene>
<reference evidence="1 2" key="1">
    <citation type="submission" date="2019-06" db="EMBL/GenBank/DDBJ databases">
        <title>Aeromicrobium sp. nov., isolated from a maize field.</title>
        <authorList>
            <person name="Lin S.-Y."/>
            <person name="Tsai C.-F."/>
            <person name="Young C.-C."/>
        </authorList>
    </citation>
    <scope>NUCLEOTIDE SEQUENCE [LARGE SCALE GENOMIC DNA]</scope>
    <source>
        <strain evidence="1 2">CC-CFT486</strain>
    </source>
</reference>
<dbReference type="RefSeq" id="WP_147684971.1">
    <property type="nucleotide sequence ID" value="NZ_VDUX01000002.1"/>
</dbReference>